<dbReference type="InterPro" id="IPR039426">
    <property type="entry name" value="TonB-dep_rcpt-like"/>
</dbReference>
<keyword evidence="5 13" id="KW-0732">Signal</keyword>
<feature type="short sequence motif" description="TonB C-terminal box" evidence="11">
    <location>
        <begin position="684"/>
        <end position="701"/>
    </location>
</feature>
<dbReference type="Proteomes" id="UP000565205">
    <property type="component" value="Unassembled WGS sequence"/>
</dbReference>
<evidence type="ECO:0000256" key="11">
    <source>
        <dbReference type="PROSITE-ProRule" id="PRU10144"/>
    </source>
</evidence>
<dbReference type="CDD" id="cd01347">
    <property type="entry name" value="ligand_gated_channel"/>
    <property type="match status" value="1"/>
</dbReference>
<feature type="signal peptide" evidence="13">
    <location>
        <begin position="1"/>
        <end position="31"/>
    </location>
</feature>
<feature type="chain" id="PRO_5036418682" evidence="13">
    <location>
        <begin position="32"/>
        <end position="701"/>
    </location>
</feature>
<dbReference type="PANTHER" id="PTHR32552">
    <property type="entry name" value="FERRICHROME IRON RECEPTOR-RELATED"/>
    <property type="match status" value="1"/>
</dbReference>
<dbReference type="InterPro" id="IPR010917">
    <property type="entry name" value="TonB_rcpt_CS"/>
</dbReference>
<keyword evidence="3 9" id="KW-1134">Transmembrane beta strand</keyword>
<dbReference type="PROSITE" id="PS00430">
    <property type="entry name" value="TONB_DEPENDENT_REC_1"/>
    <property type="match status" value="1"/>
</dbReference>
<keyword evidence="2 9" id="KW-0813">Transport</keyword>
<keyword evidence="18" id="KW-1185">Reference proteome</keyword>
<evidence type="ECO:0000256" key="10">
    <source>
        <dbReference type="PROSITE-ProRule" id="PRU10143"/>
    </source>
</evidence>
<feature type="short sequence motif" description="TonB box" evidence="10">
    <location>
        <begin position="34"/>
        <end position="40"/>
    </location>
</feature>
<keyword evidence="8 9" id="KW-0998">Cell outer membrane</keyword>
<evidence type="ECO:0000256" key="1">
    <source>
        <dbReference type="ARBA" id="ARBA00004571"/>
    </source>
</evidence>
<evidence type="ECO:0000313" key="17">
    <source>
        <dbReference type="EMBL" id="NVN29759.1"/>
    </source>
</evidence>
<gene>
    <name evidence="16" type="ORF">FHR90_002470</name>
    <name evidence="17" type="ORF">HUK83_05335</name>
</gene>
<evidence type="ECO:0000313" key="19">
    <source>
        <dbReference type="Proteomes" id="UP000565205"/>
    </source>
</evidence>
<evidence type="ECO:0000259" key="15">
    <source>
        <dbReference type="Pfam" id="PF07715"/>
    </source>
</evidence>
<dbReference type="AlphaFoldDB" id="A0A850NMX9"/>
<feature type="domain" description="TonB-dependent receptor-like beta-barrel" evidence="14">
    <location>
        <begin position="279"/>
        <end position="671"/>
    </location>
</feature>
<evidence type="ECO:0000256" key="3">
    <source>
        <dbReference type="ARBA" id="ARBA00022452"/>
    </source>
</evidence>
<comment type="caution">
    <text evidence="17">The sequence shown here is derived from an EMBL/GenBank/DDBJ whole genome shotgun (WGS) entry which is preliminary data.</text>
</comment>
<protein>
    <submittedName>
        <fullName evidence="16">Iron complex outermembrane receptor protein</fullName>
    </submittedName>
    <submittedName>
        <fullName evidence="17">TonB-dependent receptor</fullName>
    </submittedName>
</protein>
<evidence type="ECO:0000256" key="13">
    <source>
        <dbReference type="SAM" id="SignalP"/>
    </source>
</evidence>
<comment type="similarity">
    <text evidence="9 12">Belongs to the TonB-dependent receptor family.</text>
</comment>
<dbReference type="Gene3D" id="2.40.170.20">
    <property type="entry name" value="TonB-dependent receptor, beta-barrel domain"/>
    <property type="match status" value="1"/>
</dbReference>
<dbReference type="InterPro" id="IPR037066">
    <property type="entry name" value="Plug_dom_sf"/>
</dbReference>
<dbReference type="GO" id="GO:0015344">
    <property type="term" value="F:siderophore uptake transmembrane transporter activity"/>
    <property type="evidence" value="ECO:0007669"/>
    <property type="project" value="TreeGrafter"/>
</dbReference>
<dbReference type="Gene3D" id="2.170.130.10">
    <property type="entry name" value="TonB-dependent receptor, plug domain"/>
    <property type="match status" value="1"/>
</dbReference>
<dbReference type="InterPro" id="IPR010916">
    <property type="entry name" value="TonB_box_CS"/>
</dbReference>
<evidence type="ECO:0000256" key="8">
    <source>
        <dbReference type="ARBA" id="ARBA00023237"/>
    </source>
</evidence>
<evidence type="ECO:0000256" key="7">
    <source>
        <dbReference type="ARBA" id="ARBA00023136"/>
    </source>
</evidence>
<dbReference type="RefSeq" id="WP_176622718.1">
    <property type="nucleotide sequence ID" value="NZ_JABXXQ010000065.1"/>
</dbReference>
<dbReference type="InterPro" id="IPR012910">
    <property type="entry name" value="Plug_dom"/>
</dbReference>
<feature type="domain" description="TonB-dependent receptor plug" evidence="15">
    <location>
        <begin position="61"/>
        <end position="162"/>
    </location>
</feature>
<dbReference type="PROSITE" id="PS52016">
    <property type="entry name" value="TONB_DEPENDENT_REC_3"/>
    <property type="match status" value="1"/>
</dbReference>
<keyword evidence="17" id="KW-0675">Receptor</keyword>
<accession>A0A850NMX9</accession>
<reference evidence="16 18" key="2">
    <citation type="submission" date="2020-08" db="EMBL/GenBank/DDBJ databases">
        <title>Genomic Encyclopedia of Type Strains, Phase III (KMG-III): the genomes of soil and plant-associated and newly described type strains.</title>
        <authorList>
            <person name="Whitman W."/>
        </authorList>
    </citation>
    <scope>NUCLEOTIDE SEQUENCE [LARGE SCALE GENOMIC DNA]</scope>
    <source>
        <strain evidence="16 18">CECT 8088</strain>
    </source>
</reference>
<evidence type="ECO:0000256" key="4">
    <source>
        <dbReference type="ARBA" id="ARBA00022692"/>
    </source>
</evidence>
<dbReference type="Pfam" id="PF00593">
    <property type="entry name" value="TonB_dep_Rec_b-barrel"/>
    <property type="match status" value="1"/>
</dbReference>
<keyword evidence="6 10" id="KW-0798">TonB box</keyword>
<evidence type="ECO:0000259" key="14">
    <source>
        <dbReference type="Pfam" id="PF00593"/>
    </source>
</evidence>
<evidence type="ECO:0000256" key="2">
    <source>
        <dbReference type="ARBA" id="ARBA00022448"/>
    </source>
</evidence>
<evidence type="ECO:0000313" key="18">
    <source>
        <dbReference type="Proteomes" id="UP000557688"/>
    </source>
</evidence>
<dbReference type="Proteomes" id="UP000557688">
    <property type="component" value="Unassembled WGS sequence"/>
</dbReference>
<dbReference type="PROSITE" id="PS01156">
    <property type="entry name" value="TONB_DEPENDENT_REC_2"/>
    <property type="match status" value="1"/>
</dbReference>
<dbReference type="InterPro" id="IPR036942">
    <property type="entry name" value="Beta-barrel_TonB_sf"/>
</dbReference>
<evidence type="ECO:0000256" key="9">
    <source>
        <dbReference type="PROSITE-ProRule" id="PRU01360"/>
    </source>
</evidence>
<comment type="subcellular location">
    <subcellularLocation>
        <location evidence="1 9">Cell outer membrane</location>
        <topology evidence="1 9">Multi-pass membrane protein</topology>
    </subcellularLocation>
</comment>
<keyword evidence="7 9" id="KW-0472">Membrane</keyword>
<evidence type="ECO:0000256" key="6">
    <source>
        <dbReference type="ARBA" id="ARBA00023077"/>
    </source>
</evidence>
<dbReference type="SUPFAM" id="SSF56935">
    <property type="entry name" value="Porins"/>
    <property type="match status" value="1"/>
</dbReference>
<dbReference type="InterPro" id="IPR006311">
    <property type="entry name" value="TAT_signal"/>
</dbReference>
<name>A0A850NMX9_9PROT</name>
<dbReference type="PANTHER" id="PTHR32552:SF82">
    <property type="entry name" value="FCUA PROTEIN"/>
    <property type="match status" value="1"/>
</dbReference>
<organism evidence="17 19">
    <name type="scientific">Endobacter medicaginis</name>
    <dbReference type="NCBI Taxonomy" id="1181271"/>
    <lineage>
        <taxon>Bacteria</taxon>
        <taxon>Pseudomonadati</taxon>
        <taxon>Pseudomonadota</taxon>
        <taxon>Alphaproteobacteria</taxon>
        <taxon>Acetobacterales</taxon>
        <taxon>Acetobacteraceae</taxon>
        <taxon>Endobacter</taxon>
    </lineage>
</organism>
<dbReference type="PROSITE" id="PS51318">
    <property type="entry name" value="TAT"/>
    <property type="match status" value="1"/>
</dbReference>
<dbReference type="EMBL" id="JACHXV010000009">
    <property type="protein sequence ID" value="MBB3174625.1"/>
    <property type="molecule type" value="Genomic_DNA"/>
</dbReference>
<reference evidence="17 19" key="1">
    <citation type="submission" date="2020-06" db="EMBL/GenBank/DDBJ databases">
        <title>Description of novel acetic acid bacteria.</title>
        <authorList>
            <person name="Sombolestani A."/>
        </authorList>
    </citation>
    <scope>NUCLEOTIDE SEQUENCE [LARGE SCALE GENOMIC DNA]</scope>
    <source>
        <strain evidence="17 19">LMG 26838</strain>
    </source>
</reference>
<sequence length="701" mass="76509">MSAISMLRRGLLATPALGLAAAAAQTPTATATETITVQGSTNRPHLARHVSLGALGARSAFDTPFSLSVVSAQTVQKRQAADINDIFRAEPGVQENSNGGSTASGASFRVRGLNLDWTNGYRIDGFAIPYWFIDLPTANFGQFQLVRGASAFLYGFGAPGAVLDFQLKKPVDAPLLALEAGYRSDAVFRQSIDAGGPLGGGRVDTRFVAFNEVGNQVNGSYLHTVSLNGGFDARLTDTLHWHADAFWLSTLQAGMVNGVTVVPTLTRLTPISGRAELGAADSWKRNDLKHINTGFDLELGGGWHAELAYAYTHLDERFPSNAITFLDDRGDYLNRPFQMTRVFTYHQVRQTVSGHVMTGALHHDIVGGATWLYQLFDADANATYYRPYDYGNIHVARPVNTNAHAYNPRLYHYIDYTQISPFLSDSISWRRFSLLAGARYTDYRENDYATDGSGRRTAARRNHPLTPVVSLSWRPEQTVNVYFSFVQAMQSGTQAAATARNAYEVFAPMRSAQYELGLKVQKPRWTATVAAYRLDTIAAYVDATNTQRQGGSVRYQGIEAAGTVQATRALSVSASLTWLDARYGAGTPYDGRRAESTSPFEANLSMEYALPAIAGLGGLSVDGGFGTVAGGWLDPGNRFRLQPYLIGRIGVQHVSRLGRRRLILRAAIENLGNERYWVSRGALQLFPGAPRTATLAARVEF</sequence>
<proteinExistence type="inferred from homology"/>
<evidence type="ECO:0000256" key="5">
    <source>
        <dbReference type="ARBA" id="ARBA00022729"/>
    </source>
</evidence>
<dbReference type="EMBL" id="JABXXQ010000065">
    <property type="protein sequence ID" value="NVN29759.1"/>
    <property type="molecule type" value="Genomic_DNA"/>
</dbReference>
<dbReference type="Pfam" id="PF07715">
    <property type="entry name" value="Plug"/>
    <property type="match status" value="1"/>
</dbReference>
<evidence type="ECO:0000256" key="12">
    <source>
        <dbReference type="RuleBase" id="RU003357"/>
    </source>
</evidence>
<dbReference type="InterPro" id="IPR000531">
    <property type="entry name" value="Beta-barrel_TonB"/>
</dbReference>
<dbReference type="GO" id="GO:0009279">
    <property type="term" value="C:cell outer membrane"/>
    <property type="evidence" value="ECO:0007669"/>
    <property type="project" value="UniProtKB-SubCell"/>
</dbReference>
<evidence type="ECO:0000313" key="16">
    <source>
        <dbReference type="EMBL" id="MBB3174625.1"/>
    </source>
</evidence>
<keyword evidence="4 9" id="KW-0812">Transmembrane</keyword>